<evidence type="ECO:0000256" key="2">
    <source>
        <dbReference type="ARBA" id="ARBA00022490"/>
    </source>
</evidence>
<feature type="compositionally biased region" description="Basic and acidic residues" evidence="5">
    <location>
        <begin position="89"/>
        <end position="100"/>
    </location>
</feature>
<evidence type="ECO:0000313" key="7">
    <source>
        <dbReference type="Proteomes" id="UP000023152"/>
    </source>
</evidence>
<dbReference type="InterPro" id="IPR036521">
    <property type="entry name" value="SRP19-like_sf"/>
</dbReference>
<dbReference type="PANTHER" id="PTHR17453">
    <property type="entry name" value="SIGNAL RECOGNITION PARTICLE 19 KD PROTEIN"/>
    <property type="match status" value="1"/>
</dbReference>
<proteinExistence type="predicted"/>
<evidence type="ECO:0000313" key="6">
    <source>
        <dbReference type="EMBL" id="ETO19779.1"/>
    </source>
</evidence>
<evidence type="ECO:0000256" key="4">
    <source>
        <dbReference type="ARBA" id="ARBA00023274"/>
    </source>
</evidence>
<reference evidence="6 7" key="1">
    <citation type="journal article" date="2013" name="Curr. Biol.">
        <title>The Genome of the Foraminiferan Reticulomyxa filosa.</title>
        <authorList>
            <person name="Glockner G."/>
            <person name="Hulsmann N."/>
            <person name="Schleicher M."/>
            <person name="Noegel A.A."/>
            <person name="Eichinger L."/>
            <person name="Gallinger C."/>
            <person name="Pawlowski J."/>
            <person name="Sierra R."/>
            <person name="Euteneuer U."/>
            <person name="Pillet L."/>
            <person name="Moustafa A."/>
            <person name="Platzer M."/>
            <person name="Groth M."/>
            <person name="Szafranski K."/>
            <person name="Schliwa M."/>
        </authorList>
    </citation>
    <scope>NUCLEOTIDE SEQUENCE [LARGE SCALE GENOMIC DNA]</scope>
</reference>
<dbReference type="InterPro" id="IPR002778">
    <property type="entry name" value="Signal_recog_particle_SRP19"/>
</dbReference>
<sequence length="112" mass="13455">MGKKHPRDFWGPPSRVRVLLEKKDGTLYREDIPNRYHLLIALGKMIPKLESRKARLEHQEKMKQEMHERMEQEKKQAVEGKKTKTNKQIKQEKKQRDKKQSGRGRGRGKRRK</sequence>
<dbReference type="GO" id="GO:0005786">
    <property type="term" value="C:signal recognition particle, endoplasmic reticulum targeting"/>
    <property type="evidence" value="ECO:0007669"/>
    <property type="project" value="UniProtKB-KW"/>
</dbReference>
<dbReference type="Gene3D" id="3.30.56.30">
    <property type="entry name" value="Signal recognition particle, SRP19-like subunit"/>
    <property type="match status" value="1"/>
</dbReference>
<dbReference type="GO" id="GO:0006617">
    <property type="term" value="P:SRP-dependent cotranslational protein targeting to membrane, signal sequence recognition"/>
    <property type="evidence" value="ECO:0007669"/>
    <property type="project" value="TreeGrafter"/>
</dbReference>
<dbReference type="SUPFAM" id="SSF69695">
    <property type="entry name" value="SRP19"/>
    <property type="match status" value="1"/>
</dbReference>
<accession>X6N206</accession>
<dbReference type="Proteomes" id="UP000023152">
    <property type="component" value="Unassembled WGS sequence"/>
</dbReference>
<name>X6N206_RETFI</name>
<protein>
    <submittedName>
        <fullName evidence="6">Uncharacterized protein</fullName>
    </submittedName>
</protein>
<comment type="caution">
    <text evidence="6">The sequence shown here is derived from an EMBL/GenBank/DDBJ whole genome shotgun (WGS) entry which is preliminary data.</text>
</comment>
<evidence type="ECO:0000256" key="5">
    <source>
        <dbReference type="SAM" id="MobiDB-lite"/>
    </source>
</evidence>
<dbReference type="AlphaFoldDB" id="X6N206"/>
<keyword evidence="3" id="KW-0733">Signal recognition particle</keyword>
<dbReference type="OrthoDB" id="2190947at2759"/>
<keyword evidence="4" id="KW-0687">Ribonucleoprotein</keyword>
<organism evidence="6 7">
    <name type="scientific">Reticulomyxa filosa</name>
    <dbReference type="NCBI Taxonomy" id="46433"/>
    <lineage>
        <taxon>Eukaryota</taxon>
        <taxon>Sar</taxon>
        <taxon>Rhizaria</taxon>
        <taxon>Retaria</taxon>
        <taxon>Foraminifera</taxon>
        <taxon>Monothalamids</taxon>
        <taxon>Reticulomyxidae</taxon>
        <taxon>Reticulomyxa</taxon>
    </lineage>
</organism>
<feature type="compositionally biased region" description="Basic residues" evidence="5">
    <location>
        <begin position="101"/>
        <end position="112"/>
    </location>
</feature>
<keyword evidence="7" id="KW-1185">Reference proteome</keyword>
<feature type="region of interest" description="Disordered" evidence="5">
    <location>
        <begin position="53"/>
        <end position="112"/>
    </location>
</feature>
<comment type="subcellular location">
    <subcellularLocation>
        <location evidence="1">Cytoplasm</location>
    </subcellularLocation>
</comment>
<evidence type="ECO:0000256" key="3">
    <source>
        <dbReference type="ARBA" id="ARBA00023135"/>
    </source>
</evidence>
<keyword evidence="2" id="KW-0963">Cytoplasm</keyword>
<dbReference type="Pfam" id="PF01922">
    <property type="entry name" value="SRP19"/>
    <property type="match status" value="1"/>
</dbReference>
<dbReference type="EMBL" id="ASPP01013288">
    <property type="protein sequence ID" value="ETO19779.1"/>
    <property type="molecule type" value="Genomic_DNA"/>
</dbReference>
<dbReference type="PANTHER" id="PTHR17453:SF0">
    <property type="entry name" value="SIGNAL RECOGNITION PARTICLE 19 KDA PROTEIN"/>
    <property type="match status" value="1"/>
</dbReference>
<evidence type="ECO:0000256" key="1">
    <source>
        <dbReference type="ARBA" id="ARBA00004496"/>
    </source>
</evidence>
<feature type="compositionally biased region" description="Basic and acidic residues" evidence="5">
    <location>
        <begin position="53"/>
        <end position="82"/>
    </location>
</feature>
<gene>
    <name evidence="6" type="ORF">RFI_17452</name>
</gene>
<dbReference type="GO" id="GO:0008312">
    <property type="term" value="F:7S RNA binding"/>
    <property type="evidence" value="ECO:0007669"/>
    <property type="project" value="InterPro"/>
</dbReference>